<evidence type="ECO:0000256" key="3">
    <source>
        <dbReference type="ARBA" id="ARBA00022827"/>
    </source>
</evidence>
<dbReference type="Pfam" id="PF01266">
    <property type="entry name" value="DAO"/>
    <property type="match status" value="1"/>
</dbReference>
<dbReference type="RefSeq" id="WP_273439320.1">
    <property type="nucleotide sequence ID" value="NZ_PKUN01000014.1"/>
</dbReference>
<dbReference type="InterPro" id="IPR036188">
    <property type="entry name" value="FAD/NAD-bd_sf"/>
</dbReference>
<comment type="similarity">
    <text evidence="5">Belongs to the L2HGDH family.</text>
</comment>
<keyword evidence="4" id="KW-0560">Oxidoreductase</keyword>
<dbReference type="Proteomes" id="UP000235015">
    <property type="component" value="Unassembled WGS sequence"/>
</dbReference>
<sequence length="367" mass="40474">MEQTDAVVLGAGVVGLAIARTLCLSGLEVVVFESRRTFGSETSSRNSGVIHAGIYYPGRSLKGILCRSGQMHLYTYCDTHQIPYSRLGKLIVATTPEQLQVLERIEQMALVNGVDDLKRMSAKMITQLEPEVNAVEGIFSPSTGILDVHDYLSSLAYEVESNGGVLAFRTYADRFEVSSTGLEVFFDGDQRMRLKTRFLVNSTGLASTQVLRNSESFPSEHIPVTYLAKGNYFSLQGKAPFSHLIYPVPEAGGLGIHATLDLAGQVRFGPDVEWVNDINYQVDESRKNDFYKAIKNYYPNIDRSRLMADYAGIRPKLQGPNDDFRDFLIQDVHTHGIDGLINLFGIESPGLTASLAIAEMVSALCEV</sequence>
<reference evidence="7 8" key="1">
    <citation type="submission" date="2017-11" db="EMBL/GenBank/DDBJ databases">
        <title>Genome-resolved metagenomics identifies genetic mobility, metabolic interactions, and unexpected diversity in perchlorate-reducing communities.</title>
        <authorList>
            <person name="Barnum T.P."/>
            <person name="Figueroa I.A."/>
            <person name="Carlstrom C.I."/>
            <person name="Lucas L.N."/>
            <person name="Engelbrektson A.L."/>
            <person name="Coates J.D."/>
        </authorList>
    </citation>
    <scope>NUCLEOTIDE SEQUENCE [LARGE SCALE GENOMIC DNA]</scope>
    <source>
        <strain evidence="7">BM301</strain>
    </source>
</reference>
<dbReference type="PANTHER" id="PTHR43104:SF4">
    <property type="entry name" value="L-2-HYDROXYGLUTARATE DEHYDROGENASE, MITOCHONDRIAL"/>
    <property type="match status" value="1"/>
</dbReference>
<dbReference type="Gene3D" id="3.30.9.10">
    <property type="entry name" value="D-Amino Acid Oxidase, subunit A, domain 2"/>
    <property type="match status" value="1"/>
</dbReference>
<protein>
    <submittedName>
        <fullName evidence="7">FAD-dependent oxidoreductase</fullName>
    </submittedName>
</protein>
<evidence type="ECO:0000256" key="4">
    <source>
        <dbReference type="ARBA" id="ARBA00023002"/>
    </source>
</evidence>
<proteinExistence type="inferred from homology"/>
<keyword evidence="2" id="KW-0285">Flavoprotein</keyword>
<name>A0A2N6CWF1_9GAMM</name>
<dbReference type="GO" id="GO:0047545">
    <property type="term" value="F:(S)-2-hydroxyglutarate dehydrogenase activity"/>
    <property type="evidence" value="ECO:0007669"/>
    <property type="project" value="TreeGrafter"/>
</dbReference>
<dbReference type="Gene3D" id="3.50.50.60">
    <property type="entry name" value="FAD/NAD(P)-binding domain"/>
    <property type="match status" value="1"/>
</dbReference>
<evidence type="ECO:0000256" key="1">
    <source>
        <dbReference type="ARBA" id="ARBA00001974"/>
    </source>
</evidence>
<dbReference type="AlphaFoldDB" id="A0A2N6CWF1"/>
<keyword evidence="3" id="KW-0274">FAD</keyword>
<accession>A0A2N6CWF1</accession>
<dbReference type="PANTHER" id="PTHR43104">
    <property type="entry name" value="L-2-HYDROXYGLUTARATE DEHYDROGENASE, MITOCHONDRIAL"/>
    <property type="match status" value="1"/>
</dbReference>
<evidence type="ECO:0000313" key="8">
    <source>
        <dbReference type="Proteomes" id="UP000235015"/>
    </source>
</evidence>
<evidence type="ECO:0000313" key="7">
    <source>
        <dbReference type="EMBL" id="PLX61586.1"/>
    </source>
</evidence>
<evidence type="ECO:0000256" key="5">
    <source>
        <dbReference type="ARBA" id="ARBA00037941"/>
    </source>
</evidence>
<evidence type="ECO:0000259" key="6">
    <source>
        <dbReference type="Pfam" id="PF01266"/>
    </source>
</evidence>
<dbReference type="EMBL" id="PKUN01000014">
    <property type="protein sequence ID" value="PLX61586.1"/>
    <property type="molecule type" value="Genomic_DNA"/>
</dbReference>
<dbReference type="SUPFAM" id="SSF51905">
    <property type="entry name" value="FAD/NAD(P)-binding domain"/>
    <property type="match status" value="1"/>
</dbReference>
<comment type="cofactor">
    <cofactor evidence="1">
        <name>FAD</name>
        <dbReference type="ChEBI" id="CHEBI:57692"/>
    </cofactor>
</comment>
<feature type="domain" description="FAD dependent oxidoreductase" evidence="6">
    <location>
        <begin position="5"/>
        <end position="363"/>
    </location>
</feature>
<comment type="caution">
    <text evidence="7">The sequence shown here is derived from an EMBL/GenBank/DDBJ whole genome shotgun (WGS) entry which is preliminary data.</text>
</comment>
<evidence type="ECO:0000256" key="2">
    <source>
        <dbReference type="ARBA" id="ARBA00022630"/>
    </source>
</evidence>
<dbReference type="InterPro" id="IPR006076">
    <property type="entry name" value="FAD-dep_OxRdtase"/>
</dbReference>
<gene>
    <name evidence="7" type="ORF">C0630_10520</name>
</gene>
<dbReference type="STRING" id="1111735.GCA_000428045_01740"/>
<organism evidence="7 8">
    <name type="scientific">Sedimenticola selenatireducens</name>
    <dbReference type="NCBI Taxonomy" id="191960"/>
    <lineage>
        <taxon>Bacteria</taxon>
        <taxon>Pseudomonadati</taxon>
        <taxon>Pseudomonadota</taxon>
        <taxon>Gammaproteobacteria</taxon>
        <taxon>Chromatiales</taxon>
        <taxon>Sedimenticolaceae</taxon>
        <taxon>Sedimenticola</taxon>
    </lineage>
</organism>